<evidence type="ECO:0000256" key="4">
    <source>
        <dbReference type="ARBA" id="ARBA00022552"/>
    </source>
</evidence>
<evidence type="ECO:0000256" key="3">
    <source>
        <dbReference type="ARBA" id="ARBA00022490"/>
    </source>
</evidence>
<dbReference type="STRING" id="644352.J3PEN6"/>
<reference evidence="12" key="4">
    <citation type="journal article" date="2015" name="G3 (Bethesda)">
        <title>Genome sequences of three phytopathogenic species of the Magnaporthaceae family of fungi.</title>
        <authorList>
            <person name="Okagaki L.H."/>
            <person name="Nunes C.C."/>
            <person name="Sailsbery J."/>
            <person name="Clay B."/>
            <person name="Brown D."/>
            <person name="John T."/>
            <person name="Oh Y."/>
            <person name="Young N."/>
            <person name="Fitzgerald M."/>
            <person name="Haas B.J."/>
            <person name="Zeng Q."/>
            <person name="Young S."/>
            <person name="Adiconis X."/>
            <person name="Fan L."/>
            <person name="Levin J.Z."/>
            <person name="Mitchell T.K."/>
            <person name="Okubara P.A."/>
            <person name="Farman M.L."/>
            <person name="Kohn L.M."/>
            <person name="Birren B."/>
            <person name="Ma L.-J."/>
            <person name="Dean R.A."/>
        </authorList>
    </citation>
    <scope>NUCLEOTIDE SEQUENCE</scope>
    <source>
        <strain evidence="12">R3-111a-1</strain>
    </source>
</reference>
<dbReference type="EnsemblFungi" id="EJT70944">
    <property type="protein sequence ID" value="EJT70944"/>
    <property type="gene ID" value="GGTG_11967"/>
</dbReference>
<comment type="subcellular location">
    <subcellularLocation>
        <location evidence="1">Nucleus</location>
        <location evidence="1">Nucleolus</location>
    </subcellularLocation>
</comment>
<evidence type="ECO:0000259" key="9">
    <source>
        <dbReference type="Pfam" id="PF15985"/>
    </source>
</evidence>
<keyword evidence="4" id="KW-0698">rRNA processing</keyword>
<dbReference type="InterPro" id="IPR037319">
    <property type="entry name" value="Rrp40_S1"/>
</dbReference>
<dbReference type="GO" id="GO:0000177">
    <property type="term" value="C:cytoplasmic exosome (RNase complex)"/>
    <property type="evidence" value="ECO:0007669"/>
    <property type="project" value="TreeGrafter"/>
</dbReference>
<comment type="similarity">
    <text evidence="2">Belongs to the RRP40 family.</text>
</comment>
<dbReference type="GO" id="GO:0034475">
    <property type="term" value="P:U4 snRNA 3'-end processing"/>
    <property type="evidence" value="ECO:0007669"/>
    <property type="project" value="TreeGrafter"/>
</dbReference>
<keyword evidence="3" id="KW-0963">Cytoplasm</keyword>
<feature type="region of interest" description="Disordered" evidence="8">
    <location>
        <begin position="148"/>
        <end position="190"/>
    </location>
</feature>
<evidence type="ECO:0000256" key="1">
    <source>
        <dbReference type="ARBA" id="ARBA00004604"/>
    </source>
</evidence>
<feature type="compositionally biased region" description="Acidic residues" evidence="8">
    <location>
        <begin position="315"/>
        <end position="324"/>
    </location>
</feature>
<dbReference type="EMBL" id="GL385401">
    <property type="protein sequence ID" value="EJT70944.1"/>
    <property type="molecule type" value="Genomic_DNA"/>
</dbReference>
<accession>J3PEN6</accession>
<dbReference type="GO" id="GO:0000467">
    <property type="term" value="P:exonucleolytic trimming to generate mature 3'-end of 5.8S rRNA from tricistronic rRNA transcript (SSU-rRNA, 5.8S rRNA, LSU-rRNA)"/>
    <property type="evidence" value="ECO:0007669"/>
    <property type="project" value="TreeGrafter"/>
</dbReference>
<dbReference type="GO" id="GO:0071034">
    <property type="term" value="P:CUT catabolic process"/>
    <property type="evidence" value="ECO:0007669"/>
    <property type="project" value="TreeGrafter"/>
</dbReference>
<dbReference type="Pfam" id="PF18311">
    <property type="entry name" value="Rrp40_N"/>
    <property type="match status" value="1"/>
</dbReference>
<dbReference type="VEuPathDB" id="FungiDB:GGTG_11967"/>
<dbReference type="CDD" id="cd05790">
    <property type="entry name" value="S1_Rrp40"/>
    <property type="match status" value="1"/>
</dbReference>
<dbReference type="Pfam" id="PF21262">
    <property type="entry name" value="RRP40_S1"/>
    <property type="match status" value="1"/>
</dbReference>
<evidence type="ECO:0000256" key="7">
    <source>
        <dbReference type="ARBA" id="ARBA00030615"/>
    </source>
</evidence>
<dbReference type="InterPro" id="IPR036612">
    <property type="entry name" value="KH_dom_type_1_sf"/>
</dbReference>
<reference evidence="13" key="1">
    <citation type="submission" date="2010-07" db="EMBL/GenBank/DDBJ databases">
        <title>The genome sequence of Gaeumannomyces graminis var. tritici strain R3-111a-1.</title>
        <authorList>
            <consortium name="The Broad Institute Genome Sequencing Platform"/>
            <person name="Ma L.-J."/>
            <person name="Dead R."/>
            <person name="Young S."/>
            <person name="Zeng Q."/>
            <person name="Koehrsen M."/>
            <person name="Alvarado L."/>
            <person name="Berlin A."/>
            <person name="Chapman S.B."/>
            <person name="Chen Z."/>
            <person name="Freedman E."/>
            <person name="Gellesch M."/>
            <person name="Goldberg J."/>
            <person name="Griggs A."/>
            <person name="Gujja S."/>
            <person name="Heilman E.R."/>
            <person name="Heiman D."/>
            <person name="Hepburn T."/>
            <person name="Howarth C."/>
            <person name="Jen D."/>
            <person name="Larson L."/>
            <person name="Mehta T."/>
            <person name="Neiman D."/>
            <person name="Pearson M."/>
            <person name="Roberts A."/>
            <person name="Saif S."/>
            <person name="Shea T."/>
            <person name="Shenoy N."/>
            <person name="Sisk P."/>
            <person name="Stolte C."/>
            <person name="Sykes S."/>
            <person name="Walk T."/>
            <person name="White J."/>
            <person name="Yandava C."/>
            <person name="Haas B."/>
            <person name="Nusbaum C."/>
            <person name="Birren B."/>
        </authorList>
    </citation>
    <scope>NUCLEOTIDE SEQUENCE [LARGE SCALE GENOMIC DNA]</scope>
    <source>
        <strain evidence="13">R3-111a-1</strain>
    </source>
</reference>
<evidence type="ECO:0000313" key="12">
    <source>
        <dbReference type="EnsemblFungi" id="EJT70944"/>
    </source>
</evidence>
<feature type="domain" description="K Homology" evidence="9">
    <location>
        <begin position="199"/>
        <end position="251"/>
    </location>
</feature>
<evidence type="ECO:0000256" key="8">
    <source>
        <dbReference type="SAM" id="MobiDB-lite"/>
    </source>
</evidence>
<gene>
    <name evidence="12" type="primary">20352425</name>
    <name evidence="11" type="ORF">GGTG_11967</name>
</gene>
<dbReference type="GO" id="GO:0000176">
    <property type="term" value="C:nuclear exosome (RNase complex)"/>
    <property type="evidence" value="ECO:0007669"/>
    <property type="project" value="TreeGrafter"/>
</dbReference>
<dbReference type="FunFam" id="2.40.50.100:FF:000073">
    <property type="entry name" value="Putative Exosome complex component RRP40"/>
    <property type="match status" value="1"/>
</dbReference>
<proteinExistence type="inferred from homology"/>
<dbReference type="eggNOG" id="KOG1004">
    <property type="taxonomic scope" value="Eukaryota"/>
</dbReference>
<sequence>MTANTSSPRPFVLPGEALPPAQIPTHPKRALRLGPGLRHIPPSSIVPTVAGQVVADGKKTAVWVEYNGGRYVPAAGDLVVGQVHHSSADYHFVSLAPHAPNALLPMLAFEGATRKTRPVLGPGSLVYARVAMASRHMDPELECVSQATGKADGLGPLPSPSAAAAGAPQPQPQQQQQQASGNNGASAPAGAAAVSATTGTVFNVSLGFARRLLMPRAERDAGLVVLDALADEGLAFETAVGRNGRVWVASDSLPTLVLVGRTLAEVDEGGLDVAAQRKLVKRLIKEMSRAREVFSFSPSSTAKKKSPPSSRGSCNDDDHDDDETSLLPNRTSEANTTYLSSP</sequence>
<evidence type="ECO:0000256" key="6">
    <source>
        <dbReference type="ARBA" id="ARBA00022884"/>
    </source>
</evidence>
<dbReference type="FunFam" id="2.40.50.140:FF:000127">
    <property type="entry name" value="Exosome complex component RRP40"/>
    <property type="match status" value="1"/>
</dbReference>
<dbReference type="AlphaFoldDB" id="J3PEN6"/>
<dbReference type="Gene3D" id="3.30.1370.10">
    <property type="entry name" value="K Homology domain, type 1"/>
    <property type="match status" value="1"/>
</dbReference>
<evidence type="ECO:0000313" key="11">
    <source>
        <dbReference type="EMBL" id="EJT70944.1"/>
    </source>
</evidence>
<dbReference type="GO" id="GO:0071038">
    <property type="term" value="P:TRAMP-dependent tRNA surveillance pathway"/>
    <property type="evidence" value="ECO:0007669"/>
    <property type="project" value="TreeGrafter"/>
</dbReference>
<keyword evidence="13" id="KW-1185">Reference proteome</keyword>
<keyword evidence="5" id="KW-0271">Exosome</keyword>
<evidence type="ECO:0000256" key="2">
    <source>
        <dbReference type="ARBA" id="ARBA00007841"/>
    </source>
</evidence>
<keyword evidence="6" id="KW-0694">RNA-binding</keyword>
<dbReference type="Gene3D" id="2.40.50.100">
    <property type="match status" value="1"/>
</dbReference>
<feature type="region of interest" description="Disordered" evidence="8">
    <location>
        <begin position="295"/>
        <end position="342"/>
    </location>
</feature>
<dbReference type="InterPro" id="IPR012340">
    <property type="entry name" value="NA-bd_OB-fold"/>
</dbReference>
<dbReference type="RefSeq" id="XP_009228122.1">
    <property type="nucleotide sequence ID" value="XM_009229858.1"/>
</dbReference>
<dbReference type="GO" id="GO:0005730">
    <property type="term" value="C:nucleolus"/>
    <property type="evidence" value="ECO:0007669"/>
    <property type="project" value="UniProtKB-SubCell"/>
</dbReference>
<dbReference type="GO" id="GO:0071051">
    <property type="term" value="P:poly(A)-dependent snoRNA 3'-end processing"/>
    <property type="evidence" value="ECO:0007669"/>
    <property type="project" value="TreeGrafter"/>
</dbReference>
<name>J3PEN6_GAET3</name>
<feature type="compositionally biased region" description="Polar residues" evidence="8">
    <location>
        <begin position="326"/>
        <end position="342"/>
    </location>
</feature>
<dbReference type="FunCoup" id="J3PEN6">
    <property type="interactions" value="786"/>
</dbReference>
<dbReference type="SUPFAM" id="SSF50249">
    <property type="entry name" value="Nucleic acid-binding proteins"/>
    <property type="match status" value="1"/>
</dbReference>
<feature type="domain" description="Exosome complex exonuclease Rrp40 N-terminal" evidence="10">
    <location>
        <begin position="31"/>
        <end position="70"/>
    </location>
</feature>
<evidence type="ECO:0000259" key="10">
    <source>
        <dbReference type="Pfam" id="PF18311"/>
    </source>
</evidence>
<dbReference type="InterPro" id="IPR004088">
    <property type="entry name" value="KH_dom_type_1"/>
</dbReference>
<dbReference type="Gene3D" id="2.40.50.140">
    <property type="entry name" value="Nucleic acid-binding proteins"/>
    <property type="match status" value="1"/>
</dbReference>
<dbReference type="PANTHER" id="PTHR21321:SF1">
    <property type="entry name" value="EXOSOME COMPLEX COMPONENT RRP40"/>
    <property type="match status" value="1"/>
</dbReference>
<dbReference type="Proteomes" id="UP000006039">
    <property type="component" value="Unassembled WGS sequence"/>
</dbReference>
<dbReference type="GO" id="GO:0071035">
    <property type="term" value="P:nuclear polyadenylation-dependent rRNA catabolic process"/>
    <property type="evidence" value="ECO:0007669"/>
    <property type="project" value="TreeGrafter"/>
</dbReference>
<dbReference type="OrthoDB" id="340500at2759"/>
<dbReference type="InterPro" id="IPR026699">
    <property type="entry name" value="Exosome_RNA_bind1/RRP40/RRP4"/>
</dbReference>
<dbReference type="Pfam" id="PF15985">
    <property type="entry name" value="KH_6"/>
    <property type="match status" value="1"/>
</dbReference>
<reference evidence="11" key="2">
    <citation type="submission" date="2010-07" db="EMBL/GenBank/DDBJ databases">
        <authorList>
            <consortium name="The Broad Institute Genome Sequencing Platform"/>
            <consortium name="Broad Institute Genome Sequencing Center for Infectious Disease"/>
            <person name="Ma L.-J."/>
            <person name="Dead R."/>
            <person name="Young S."/>
            <person name="Zeng Q."/>
            <person name="Koehrsen M."/>
            <person name="Alvarado L."/>
            <person name="Berlin A."/>
            <person name="Chapman S.B."/>
            <person name="Chen Z."/>
            <person name="Freedman E."/>
            <person name="Gellesch M."/>
            <person name="Goldberg J."/>
            <person name="Griggs A."/>
            <person name="Gujja S."/>
            <person name="Heilman E.R."/>
            <person name="Heiman D."/>
            <person name="Hepburn T."/>
            <person name="Howarth C."/>
            <person name="Jen D."/>
            <person name="Larson L."/>
            <person name="Mehta T."/>
            <person name="Neiman D."/>
            <person name="Pearson M."/>
            <person name="Roberts A."/>
            <person name="Saif S."/>
            <person name="Shea T."/>
            <person name="Shenoy N."/>
            <person name="Sisk P."/>
            <person name="Stolte C."/>
            <person name="Sykes S."/>
            <person name="Walk T."/>
            <person name="White J."/>
            <person name="Yandava C."/>
            <person name="Haas B."/>
            <person name="Nusbaum C."/>
            <person name="Birren B."/>
        </authorList>
    </citation>
    <scope>NUCLEOTIDE SEQUENCE</scope>
    <source>
        <strain evidence="11">R3-111a-1</strain>
    </source>
</reference>
<dbReference type="HOGENOM" id="CLU_069847_0_0_1"/>
<dbReference type="GO" id="GO:0003723">
    <property type="term" value="F:RNA binding"/>
    <property type="evidence" value="ECO:0007669"/>
    <property type="project" value="UniProtKB-KW"/>
</dbReference>
<evidence type="ECO:0000256" key="5">
    <source>
        <dbReference type="ARBA" id="ARBA00022835"/>
    </source>
</evidence>
<organism evidence="11">
    <name type="scientific">Gaeumannomyces tritici (strain R3-111a-1)</name>
    <name type="common">Wheat and barley take-all root rot fungus</name>
    <name type="synonym">Gaeumannomyces graminis var. tritici</name>
    <dbReference type="NCBI Taxonomy" id="644352"/>
    <lineage>
        <taxon>Eukaryota</taxon>
        <taxon>Fungi</taxon>
        <taxon>Dikarya</taxon>
        <taxon>Ascomycota</taxon>
        <taxon>Pezizomycotina</taxon>
        <taxon>Sordariomycetes</taxon>
        <taxon>Sordariomycetidae</taxon>
        <taxon>Magnaporthales</taxon>
        <taxon>Magnaporthaceae</taxon>
        <taxon>Gaeumannomyces</taxon>
    </lineage>
</organism>
<reference evidence="12" key="5">
    <citation type="submission" date="2018-04" db="UniProtKB">
        <authorList>
            <consortium name="EnsemblFungi"/>
        </authorList>
    </citation>
    <scope>IDENTIFICATION</scope>
    <source>
        <strain evidence="12">R3-111a-1</strain>
    </source>
</reference>
<dbReference type="InterPro" id="IPR041054">
    <property type="entry name" value="Rrp40_N_euk"/>
</dbReference>
<protein>
    <recommendedName>
        <fullName evidence="7">Ribosomal RNA-processing protein 40</fullName>
    </recommendedName>
</protein>
<dbReference type="PANTHER" id="PTHR21321">
    <property type="entry name" value="PNAS-3 RELATED"/>
    <property type="match status" value="1"/>
</dbReference>
<feature type="compositionally biased region" description="Low complexity" evidence="8">
    <location>
        <begin position="153"/>
        <end position="190"/>
    </location>
</feature>
<dbReference type="SUPFAM" id="SSF54791">
    <property type="entry name" value="Eukaryotic type KH-domain (KH-domain type I)"/>
    <property type="match status" value="1"/>
</dbReference>
<dbReference type="GeneID" id="20352425"/>
<evidence type="ECO:0000313" key="13">
    <source>
        <dbReference type="Proteomes" id="UP000006039"/>
    </source>
</evidence>
<reference evidence="11" key="3">
    <citation type="submission" date="2010-09" db="EMBL/GenBank/DDBJ databases">
        <title>Annotation of Gaeumannomyces graminis var. tritici R3-111a-1.</title>
        <authorList>
            <consortium name="The Broad Institute Genome Sequencing Platform"/>
            <person name="Ma L.-J."/>
            <person name="Dead R."/>
            <person name="Young S.K."/>
            <person name="Zeng Q."/>
            <person name="Gargeya S."/>
            <person name="Fitzgerald M."/>
            <person name="Haas B."/>
            <person name="Abouelleil A."/>
            <person name="Alvarado L."/>
            <person name="Arachchi H.M."/>
            <person name="Berlin A."/>
            <person name="Brown A."/>
            <person name="Chapman S.B."/>
            <person name="Chen Z."/>
            <person name="Dunbar C."/>
            <person name="Freedman E."/>
            <person name="Gearin G."/>
            <person name="Gellesch M."/>
            <person name="Goldberg J."/>
            <person name="Griggs A."/>
            <person name="Gujja S."/>
            <person name="Heiman D."/>
            <person name="Howarth C."/>
            <person name="Larson L."/>
            <person name="Lui A."/>
            <person name="MacDonald P.J.P."/>
            <person name="Mehta T."/>
            <person name="Montmayeur A."/>
            <person name="Murphy C."/>
            <person name="Neiman D."/>
            <person name="Pearson M."/>
            <person name="Priest M."/>
            <person name="Roberts A."/>
            <person name="Saif S."/>
            <person name="Shea T."/>
            <person name="Shenoy N."/>
            <person name="Sisk P."/>
            <person name="Stolte C."/>
            <person name="Sykes S."/>
            <person name="Yandava C."/>
            <person name="Wortman J."/>
            <person name="Nusbaum C."/>
            <person name="Birren B."/>
        </authorList>
    </citation>
    <scope>NUCLEOTIDE SEQUENCE</scope>
    <source>
        <strain evidence="11">R3-111a-1</strain>
    </source>
</reference>